<dbReference type="GO" id="GO:0005886">
    <property type="term" value="C:plasma membrane"/>
    <property type="evidence" value="ECO:0007669"/>
    <property type="project" value="UniProtKB-SubCell"/>
</dbReference>
<dbReference type="EMBL" id="CR522870">
    <property type="protein sequence ID" value="CAG36573.1"/>
    <property type="molecule type" value="Genomic_DNA"/>
</dbReference>
<feature type="transmembrane region" description="Helical" evidence="6">
    <location>
        <begin position="360"/>
        <end position="377"/>
    </location>
</feature>
<feature type="transmembrane region" description="Helical" evidence="6">
    <location>
        <begin position="435"/>
        <end position="452"/>
    </location>
</feature>
<evidence type="ECO:0000256" key="6">
    <source>
        <dbReference type="SAM" id="Phobius"/>
    </source>
</evidence>
<feature type="transmembrane region" description="Helical" evidence="6">
    <location>
        <begin position="743"/>
        <end position="763"/>
    </location>
</feature>
<dbReference type="STRING" id="177439.DP1844"/>
<keyword evidence="5 6" id="KW-0472">Membrane</keyword>
<accession>Q6AM52</accession>
<sequence length="800" mass="88364">MISFPAVISMSRKERLLRWLLVLLLVLVAGYFSLGLSMKDNALDLLPDGRVRSDLQLLQEIGLVDRLVITLSAQEKSYPDPIAAQRALEKSATALETMLEKDRRFSHVFARFSKQATPMGPDFFSYLPVLSRQTDMVKIRERLSEEALTERMAETFSLLNSLAGIALKRQLQIDPLDFSSLLTAKLSFLRDGSTISLKNGFLLSKDGRNILVFAESRLGLTDSNNAKEIEQALKKIYEQALLPGIIPRVIGTLPHTLANSQAIKHDLQTLLPMATLLLFLLLAFSLKNIKAIVVFAVPLLASLPAIAITSSIFKGISGLALGFGIVLLGIAVDFSIHLFIALHSNGKDRRTILAEMRRPILFASLTTLAVFFVLFFSNVPAHRQMACLAFTGLLFGICFAWLLIPTTCTKANILEESRGEEPSPLRFMGLRKGCSLLWLALLCLGVFAWPQIRYNGDLKSLDAPGLAVLADEAYFAEAWGKPQEKVFVVSLGDKIQTALEKNDRLFYFLEESGFKQIQSLAPILPSLHRQKENRQRWQGFWSEERLKFSPLFKRVAAGQGFAPEAFFPFFHWLENPTGPLKIEHLQSSPLDPMLGLMIRSSLSQQGERRAMVLTSISGDREKLPALLLFTEQNPEIHLLAGEQWKAEVEGLLKKNILFLSGLAGIFVLALVSIQFRNVAAIIAVLAPVLAALAGMLVFCWIMGYTLNMMHLIMGIMVIGLAVDYGIFAVCSRLKQSLQGTEKAISICAASSLIGFGVLAFSSHPALHSLGITVLVGIGIGWPVALVVSPYLFTLGSRRND</sequence>
<keyword evidence="3 6" id="KW-0812">Transmembrane</keyword>
<feature type="transmembrane region" description="Helical" evidence="6">
    <location>
        <begin position="267"/>
        <end position="284"/>
    </location>
</feature>
<feature type="transmembrane region" description="Helical" evidence="6">
    <location>
        <begin position="319"/>
        <end position="340"/>
    </location>
</feature>
<dbReference type="Proteomes" id="UP000000602">
    <property type="component" value="Chromosome"/>
</dbReference>
<keyword evidence="4 6" id="KW-1133">Transmembrane helix</keyword>
<protein>
    <submittedName>
        <fullName evidence="8">Hypothetical membrane protein</fullName>
    </submittedName>
</protein>
<feature type="transmembrane region" description="Helical" evidence="6">
    <location>
        <begin position="680"/>
        <end position="703"/>
    </location>
</feature>
<dbReference type="KEGG" id="dps:DP1844"/>
<evidence type="ECO:0000259" key="7">
    <source>
        <dbReference type="Pfam" id="PF03176"/>
    </source>
</evidence>
<feature type="transmembrane region" description="Helical" evidence="6">
    <location>
        <begin position="656"/>
        <end position="673"/>
    </location>
</feature>
<name>Q6AM52_DESPS</name>
<evidence type="ECO:0000256" key="3">
    <source>
        <dbReference type="ARBA" id="ARBA00022692"/>
    </source>
</evidence>
<feature type="transmembrane region" description="Helical" evidence="6">
    <location>
        <begin position="291"/>
        <end position="313"/>
    </location>
</feature>
<keyword evidence="9" id="KW-1185">Reference proteome</keyword>
<feature type="domain" description="Membrane transport protein MMPL" evidence="7">
    <location>
        <begin position="201"/>
        <end position="406"/>
    </location>
</feature>
<dbReference type="Gene3D" id="1.20.1640.10">
    <property type="entry name" value="Multidrug efflux transporter AcrB transmembrane domain"/>
    <property type="match status" value="2"/>
</dbReference>
<comment type="subcellular location">
    <subcellularLocation>
        <location evidence="1">Cell membrane</location>
        <topology evidence="1">Multi-pass membrane protein</topology>
    </subcellularLocation>
</comment>
<dbReference type="SUPFAM" id="SSF82866">
    <property type="entry name" value="Multidrug efflux transporter AcrB transmembrane domain"/>
    <property type="match status" value="2"/>
</dbReference>
<dbReference type="InterPro" id="IPR050545">
    <property type="entry name" value="Mycobact_MmpL"/>
</dbReference>
<dbReference type="OrthoDB" id="9780358at2"/>
<evidence type="ECO:0000313" key="9">
    <source>
        <dbReference type="Proteomes" id="UP000000602"/>
    </source>
</evidence>
<reference evidence="9" key="1">
    <citation type="journal article" date="2004" name="Environ. Microbiol.">
        <title>The genome of Desulfotalea psychrophila, a sulfate-reducing bacterium from permanently cold Arctic sediments.</title>
        <authorList>
            <person name="Rabus R."/>
            <person name="Ruepp A."/>
            <person name="Frickey T."/>
            <person name="Rattei T."/>
            <person name="Fartmann B."/>
            <person name="Stark M."/>
            <person name="Bauer M."/>
            <person name="Zibat A."/>
            <person name="Lombardot T."/>
            <person name="Becker I."/>
            <person name="Amann J."/>
            <person name="Gellner K."/>
            <person name="Teeling H."/>
            <person name="Leuschner W.D."/>
            <person name="Gloeckner F.-O."/>
            <person name="Lupas A.N."/>
            <person name="Amann R."/>
            <person name="Klenk H.-P."/>
        </authorList>
    </citation>
    <scope>NUCLEOTIDE SEQUENCE [LARGE SCALE GENOMIC DNA]</scope>
    <source>
        <strain evidence="9">DSM 12343 / LSv54</strain>
    </source>
</reference>
<keyword evidence="2" id="KW-1003">Cell membrane</keyword>
<evidence type="ECO:0000313" key="8">
    <source>
        <dbReference type="EMBL" id="CAG36573.1"/>
    </source>
</evidence>
<dbReference type="HOGENOM" id="CLU_003055_1_0_7"/>
<dbReference type="PANTHER" id="PTHR33406:SF13">
    <property type="entry name" value="MEMBRANE PROTEIN YDFJ"/>
    <property type="match status" value="1"/>
</dbReference>
<dbReference type="eggNOG" id="COG4258">
    <property type="taxonomic scope" value="Bacteria"/>
</dbReference>
<evidence type="ECO:0000256" key="4">
    <source>
        <dbReference type="ARBA" id="ARBA00022989"/>
    </source>
</evidence>
<evidence type="ECO:0000256" key="5">
    <source>
        <dbReference type="ARBA" id="ARBA00023136"/>
    </source>
</evidence>
<proteinExistence type="predicted"/>
<dbReference type="Pfam" id="PF03176">
    <property type="entry name" value="MMPL"/>
    <property type="match status" value="1"/>
</dbReference>
<feature type="transmembrane region" description="Helical" evidence="6">
    <location>
        <begin position="769"/>
        <end position="792"/>
    </location>
</feature>
<gene>
    <name evidence="8" type="ordered locus">DP1844</name>
</gene>
<dbReference type="InterPro" id="IPR004869">
    <property type="entry name" value="MMPL_dom"/>
</dbReference>
<dbReference type="PANTHER" id="PTHR33406">
    <property type="entry name" value="MEMBRANE PROTEIN MJ1562-RELATED"/>
    <property type="match status" value="1"/>
</dbReference>
<feature type="transmembrane region" description="Helical" evidence="6">
    <location>
        <begin position="383"/>
        <end position="404"/>
    </location>
</feature>
<evidence type="ECO:0000256" key="2">
    <source>
        <dbReference type="ARBA" id="ARBA00022475"/>
    </source>
</evidence>
<dbReference type="AlphaFoldDB" id="Q6AM52"/>
<evidence type="ECO:0000256" key="1">
    <source>
        <dbReference type="ARBA" id="ARBA00004651"/>
    </source>
</evidence>
<organism evidence="8 9">
    <name type="scientific">Desulfotalea psychrophila (strain LSv54 / DSM 12343)</name>
    <dbReference type="NCBI Taxonomy" id="177439"/>
    <lineage>
        <taxon>Bacteria</taxon>
        <taxon>Pseudomonadati</taxon>
        <taxon>Thermodesulfobacteriota</taxon>
        <taxon>Desulfobulbia</taxon>
        <taxon>Desulfobulbales</taxon>
        <taxon>Desulfocapsaceae</taxon>
        <taxon>Desulfotalea</taxon>
    </lineage>
</organism>
<feature type="transmembrane region" description="Helical" evidence="6">
    <location>
        <begin position="709"/>
        <end position="731"/>
    </location>
</feature>